<dbReference type="InterPro" id="IPR053721">
    <property type="entry name" value="Fimbrial_Adhesin_Reg"/>
</dbReference>
<name>A0ABX0LER8_9NEIS</name>
<evidence type="ECO:0000259" key="3">
    <source>
        <dbReference type="Pfam" id="PF16509"/>
    </source>
</evidence>
<gene>
    <name evidence="4" type="ORF">HA052_19820</name>
</gene>
<organism evidence="4 5">
    <name type="scientific">Chromobacterium fluminis</name>
    <dbReference type="NCBI Taxonomy" id="3044269"/>
    <lineage>
        <taxon>Bacteria</taxon>
        <taxon>Pseudomonadati</taxon>
        <taxon>Pseudomonadota</taxon>
        <taxon>Betaproteobacteria</taxon>
        <taxon>Neisseriales</taxon>
        <taxon>Chromobacteriaceae</taxon>
        <taxon>Chromobacterium</taxon>
    </lineage>
</organism>
<keyword evidence="1" id="KW-0805">Transcription regulation</keyword>
<dbReference type="Pfam" id="PF16509">
    <property type="entry name" value="KORA"/>
    <property type="match status" value="1"/>
</dbReference>
<reference evidence="4 5" key="1">
    <citation type="submission" date="2020-03" db="EMBL/GenBank/DDBJ databases">
        <title>Draft genome sequence of environmentally isolated cultures.</title>
        <authorList>
            <person name="Wilson H.S."/>
            <person name="De Leon M.E."/>
        </authorList>
    </citation>
    <scope>NUCLEOTIDE SEQUENCE [LARGE SCALE GENOMIC DNA]</scope>
    <source>
        <strain evidence="4 5">HSC-31F16</strain>
    </source>
</reference>
<keyword evidence="2" id="KW-0804">Transcription</keyword>
<evidence type="ECO:0000256" key="2">
    <source>
        <dbReference type="ARBA" id="ARBA00023163"/>
    </source>
</evidence>
<dbReference type="InterPro" id="IPR032428">
    <property type="entry name" value="TrfB"/>
</dbReference>
<keyword evidence="5" id="KW-1185">Reference proteome</keyword>
<evidence type="ECO:0000256" key="1">
    <source>
        <dbReference type="ARBA" id="ARBA00023015"/>
    </source>
</evidence>
<dbReference type="Gene3D" id="1.10.10.2690">
    <property type="match status" value="1"/>
</dbReference>
<sequence length="101" mass="11370">MAKNIQRLTPEEFEALMPSLKRLSLGTIEVARAVLVEGKSQAEVARETGKSKQLVSANCKIVLDYIEDVPRGWVKEEVCLPKDVMEEVRQIERCERAKLSG</sequence>
<evidence type="ECO:0000313" key="5">
    <source>
        <dbReference type="Proteomes" id="UP001515641"/>
    </source>
</evidence>
<feature type="domain" description="TrfB transcriptional repressor protein" evidence="3">
    <location>
        <begin position="8"/>
        <end position="90"/>
    </location>
</feature>
<evidence type="ECO:0000313" key="4">
    <source>
        <dbReference type="EMBL" id="NHR07443.1"/>
    </source>
</evidence>
<accession>A0ABX0LER8</accession>
<dbReference type="EMBL" id="JAAOMA010000034">
    <property type="protein sequence ID" value="NHR07443.1"/>
    <property type="molecule type" value="Genomic_DNA"/>
</dbReference>
<comment type="caution">
    <text evidence="4">The sequence shown here is derived from an EMBL/GenBank/DDBJ whole genome shotgun (WGS) entry which is preliminary data.</text>
</comment>
<protein>
    <recommendedName>
        <fullName evidence="3">TrfB transcriptional repressor protein domain-containing protein</fullName>
    </recommendedName>
</protein>
<dbReference type="Proteomes" id="UP001515641">
    <property type="component" value="Unassembled WGS sequence"/>
</dbReference>
<proteinExistence type="predicted"/>
<dbReference type="RefSeq" id="WP_166453251.1">
    <property type="nucleotide sequence ID" value="NZ_JAAOMA010000034.1"/>
</dbReference>